<name>A0ABR4XTC7_9LACO</name>
<comment type="caution">
    <text evidence="3">The sequence shown here is derived from an EMBL/GenBank/DDBJ whole genome shotgun (WGS) entry which is preliminary data.</text>
</comment>
<evidence type="ECO:0000256" key="2">
    <source>
        <dbReference type="SAM" id="Phobius"/>
    </source>
</evidence>
<dbReference type="EMBL" id="AXCV01000039">
    <property type="protein sequence ID" value="KGO32329.1"/>
    <property type="molecule type" value="Genomic_DNA"/>
</dbReference>
<gene>
    <name evidence="3" type="ORF">Q757_01635</name>
</gene>
<accession>A0ABR4XTC7</accession>
<dbReference type="Proteomes" id="UP000030023">
    <property type="component" value="Unassembled WGS sequence"/>
</dbReference>
<keyword evidence="2" id="KW-0812">Transmembrane</keyword>
<keyword evidence="4" id="KW-1185">Reference proteome</keyword>
<reference evidence="3 4" key="1">
    <citation type="journal article" date="2014" name="Antonie Van Leeuwenhoek">
        <title>Oenococcus alcoholitolerans sp. nov., a lactic acid bacteria isolated from cachaca and ethanol fermentation processes.</title>
        <authorList>
            <person name="Badotti F."/>
            <person name="Moreira A.P."/>
            <person name="Tonon L.A."/>
            <person name="de Lucena B.T."/>
            <person name="Gomes Fde C."/>
            <person name="Kruger R."/>
            <person name="Thompson C.C."/>
            <person name="de Morais M.A.Jr."/>
            <person name="Rosa C.A."/>
            <person name="Thompson F.L."/>
        </authorList>
    </citation>
    <scope>NUCLEOTIDE SEQUENCE [LARGE SCALE GENOMIC DNA]</scope>
    <source>
        <strain evidence="3 4">UFRJ-M7.2.18</strain>
    </source>
</reference>
<evidence type="ECO:0000313" key="3">
    <source>
        <dbReference type="EMBL" id="KGO32329.1"/>
    </source>
</evidence>
<sequence length="96" mass="11102">MNIFFAILNYAYLLFSQIIFLVLAIFLIRLGISVKNHYQQRDQDQAAATDINDQPEPLAIPNRFAKYRKAAEIRPIKETQEPRQSSASLLLSSNYR</sequence>
<feature type="compositionally biased region" description="Polar residues" evidence="1">
    <location>
        <begin position="82"/>
        <end position="96"/>
    </location>
</feature>
<evidence type="ECO:0000313" key="4">
    <source>
        <dbReference type="Proteomes" id="UP000030023"/>
    </source>
</evidence>
<keyword evidence="2" id="KW-0472">Membrane</keyword>
<feature type="transmembrane region" description="Helical" evidence="2">
    <location>
        <begin position="12"/>
        <end position="32"/>
    </location>
</feature>
<feature type="region of interest" description="Disordered" evidence="1">
    <location>
        <begin position="76"/>
        <end position="96"/>
    </location>
</feature>
<organism evidence="3 4">
    <name type="scientific">Oenococcus alcoholitolerans</name>
    <dbReference type="NCBI Taxonomy" id="931074"/>
    <lineage>
        <taxon>Bacteria</taxon>
        <taxon>Bacillati</taxon>
        <taxon>Bacillota</taxon>
        <taxon>Bacilli</taxon>
        <taxon>Lactobacillales</taxon>
        <taxon>Lactobacillaceae</taxon>
        <taxon>Oenococcus</taxon>
    </lineage>
</organism>
<keyword evidence="2" id="KW-1133">Transmembrane helix</keyword>
<proteinExistence type="predicted"/>
<protein>
    <submittedName>
        <fullName evidence="3">Uncharacterized protein</fullName>
    </submittedName>
</protein>
<evidence type="ECO:0000256" key="1">
    <source>
        <dbReference type="SAM" id="MobiDB-lite"/>
    </source>
</evidence>